<evidence type="ECO:0000256" key="7">
    <source>
        <dbReference type="SAM" id="Phobius"/>
    </source>
</evidence>
<evidence type="ECO:0000313" key="9">
    <source>
        <dbReference type="EMBL" id="PIE32196.1"/>
    </source>
</evidence>
<comment type="subcellular location">
    <subcellularLocation>
        <location evidence="1">Membrane</location>
        <topology evidence="1">Multi-pass membrane protein</topology>
    </subcellularLocation>
</comment>
<keyword evidence="6 7" id="KW-0472">Membrane</keyword>
<feature type="transmembrane region" description="Helical" evidence="7">
    <location>
        <begin position="121"/>
        <end position="140"/>
    </location>
</feature>
<evidence type="ECO:0000259" key="8">
    <source>
        <dbReference type="Pfam" id="PF01694"/>
    </source>
</evidence>
<dbReference type="Proteomes" id="UP000230821">
    <property type="component" value="Unassembled WGS sequence"/>
</dbReference>
<sequence length="252" mass="28242">MQQRFFTIVSHTKKPQAPLSMNVVMALIAINGLVFLLVPRTNSWQFALSAYGIRQLRFWQLVSYMFLHGNWLHLLLNMWGLYLFGTHVYQRLGTKRFLTLYVLSGISGSLFWLLFNWSSRSSVIGASGAVFGVVMAAAVLSPDMRIMLVFPPVPMKLRTLVFVFAGIEILSELSNVQGGVAHLAHLGGFLGAYIYMRILGGDRLLDIAKSPLKGIKGIGIGHAAPKQSEVNRQTFEDIMAEIEEIEREKKQK</sequence>
<evidence type="ECO:0000256" key="3">
    <source>
        <dbReference type="ARBA" id="ARBA00022692"/>
    </source>
</evidence>
<feature type="transmembrane region" description="Helical" evidence="7">
    <location>
        <begin position="21"/>
        <end position="38"/>
    </location>
</feature>
<dbReference type="GO" id="GO:0004252">
    <property type="term" value="F:serine-type endopeptidase activity"/>
    <property type="evidence" value="ECO:0007669"/>
    <property type="project" value="InterPro"/>
</dbReference>
<proteinExistence type="inferred from homology"/>
<keyword evidence="5 7" id="KW-1133">Transmembrane helix</keyword>
<dbReference type="SUPFAM" id="SSF144091">
    <property type="entry name" value="Rhomboid-like"/>
    <property type="match status" value="1"/>
</dbReference>
<feature type="domain" description="Peptidase S54 rhomboid" evidence="8">
    <location>
        <begin position="57"/>
        <end position="199"/>
    </location>
</feature>
<gene>
    <name evidence="9" type="ORF">CSA56_16450</name>
</gene>
<dbReference type="InterPro" id="IPR035952">
    <property type="entry name" value="Rhomboid-like_sf"/>
</dbReference>
<dbReference type="Gene3D" id="1.20.1540.10">
    <property type="entry name" value="Rhomboid-like"/>
    <property type="match status" value="1"/>
</dbReference>
<dbReference type="EMBL" id="PDSK01000117">
    <property type="protein sequence ID" value="PIE32196.1"/>
    <property type="molecule type" value="Genomic_DNA"/>
</dbReference>
<keyword evidence="4" id="KW-0378">Hydrolase</keyword>
<dbReference type="PANTHER" id="PTHR43731">
    <property type="entry name" value="RHOMBOID PROTEASE"/>
    <property type="match status" value="1"/>
</dbReference>
<dbReference type="GO" id="GO:0016020">
    <property type="term" value="C:membrane"/>
    <property type="evidence" value="ECO:0007669"/>
    <property type="project" value="UniProtKB-SubCell"/>
</dbReference>
<feature type="transmembrane region" description="Helical" evidence="7">
    <location>
        <begin position="147"/>
        <end position="167"/>
    </location>
</feature>
<dbReference type="InterPro" id="IPR050925">
    <property type="entry name" value="Rhomboid_protease_S54"/>
</dbReference>
<name>A0A2G6K919_9BACT</name>
<accession>A0A2G6K919</accession>
<evidence type="ECO:0000256" key="1">
    <source>
        <dbReference type="ARBA" id="ARBA00004141"/>
    </source>
</evidence>
<dbReference type="PANTHER" id="PTHR43731:SF14">
    <property type="entry name" value="PRESENILIN-ASSOCIATED RHOMBOID-LIKE PROTEIN, MITOCHONDRIAL"/>
    <property type="match status" value="1"/>
</dbReference>
<feature type="transmembrane region" description="Helical" evidence="7">
    <location>
        <begin position="179"/>
        <end position="196"/>
    </location>
</feature>
<evidence type="ECO:0000313" key="10">
    <source>
        <dbReference type="Proteomes" id="UP000230821"/>
    </source>
</evidence>
<evidence type="ECO:0000256" key="2">
    <source>
        <dbReference type="ARBA" id="ARBA00009045"/>
    </source>
</evidence>
<feature type="transmembrane region" description="Helical" evidence="7">
    <location>
        <begin position="97"/>
        <end position="115"/>
    </location>
</feature>
<dbReference type="Pfam" id="PF01694">
    <property type="entry name" value="Rhomboid"/>
    <property type="match status" value="1"/>
</dbReference>
<evidence type="ECO:0000256" key="5">
    <source>
        <dbReference type="ARBA" id="ARBA00022989"/>
    </source>
</evidence>
<comment type="similarity">
    <text evidence="2">Belongs to the peptidase S54 family.</text>
</comment>
<dbReference type="AlphaFoldDB" id="A0A2G6K919"/>
<organism evidence="9 10">
    <name type="scientific">candidate division KSB3 bacterium</name>
    <dbReference type="NCBI Taxonomy" id="2044937"/>
    <lineage>
        <taxon>Bacteria</taxon>
        <taxon>candidate division KSB3</taxon>
    </lineage>
</organism>
<feature type="transmembrane region" description="Helical" evidence="7">
    <location>
        <begin position="58"/>
        <end position="85"/>
    </location>
</feature>
<reference evidence="9 10" key="1">
    <citation type="submission" date="2017-10" db="EMBL/GenBank/DDBJ databases">
        <title>Novel microbial diversity and functional potential in the marine mammal oral microbiome.</title>
        <authorList>
            <person name="Dudek N.K."/>
            <person name="Sun C.L."/>
            <person name="Burstein D."/>
            <person name="Kantor R.S."/>
            <person name="Aliaga Goltsman D.S."/>
            <person name="Bik E.M."/>
            <person name="Thomas B.C."/>
            <person name="Banfield J.F."/>
            <person name="Relman D.A."/>
        </authorList>
    </citation>
    <scope>NUCLEOTIDE SEQUENCE [LARGE SCALE GENOMIC DNA]</scope>
    <source>
        <strain evidence="9">DOLJORAL78_47_16</strain>
    </source>
</reference>
<evidence type="ECO:0000256" key="6">
    <source>
        <dbReference type="ARBA" id="ARBA00023136"/>
    </source>
</evidence>
<keyword evidence="3 7" id="KW-0812">Transmembrane</keyword>
<comment type="caution">
    <text evidence="9">The sequence shown here is derived from an EMBL/GenBank/DDBJ whole genome shotgun (WGS) entry which is preliminary data.</text>
</comment>
<evidence type="ECO:0000256" key="4">
    <source>
        <dbReference type="ARBA" id="ARBA00022801"/>
    </source>
</evidence>
<dbReference type="InterPro" id="IPR022764">
    <property type="entry name" value="Peptidase_S54_rhomboid_dom"/>
</dbReference>
<protein>
    <recommendedName>
        <fullName evidence="8">Peptidase S54 rhomboid domain-containing protein</fullName>
    </recommendedName>
</protein>